<dbReference type="RefSeq" id="WP_055172713.1">
    <property type="nucleotide sequence ID" value="NZ_CZBX01000008.1"/>
</dbReference>
<keyword evidence="1" id="KW-1133">Transmembrane helix</keyword>
<keyword evidence="1" id="KW-0472">Membrane</keyword>
<dbReference type="OrthoDB" id="2079776at2"/>
<dbReference type="AlphaFoldDB" id="A0A174ZPE7"/>
<sequence>MKVTFKRFGLPYNPQKDKKNKNKNKIIRHIVWFLIAFIAISVLLTLVVEALIRISIAKLAINDTIDSTWIGSLASYWGGIIGGMISGTLAFIGVFYTIRYYKESDEQKEKAAIQPFLNVTMASGGKATRGFF</sequence>
<accession>A0A174ZPE7</accession>
<proteinExistence type="predicted"/>
<evidence type="ECO:0000256" key="1">
    <source>
        <dbReference type="SAM" id="Phobius"/>
    </source>
</evidence>
<dbReference type="EMBL" id="CZBX01000008">
    <property type="protein sequence ID" value="CUQ89263.1"/>
    <property type="molecule type" value="Genomic_DNA"/>
</dbReference>
<reference evidence="2 3" key="1">
    <citation type="submission" date="2015-09" db="EMBL/GenBank/DDBJ databases">
        <authorList>
            <consortium name="Pathogen Informatics"/>
        </authorList>
    </citation>
    <scope>NUCLEOTIDE SEQUENCE [LARGE SCALE GENOMIC DNA]</scope>
    <source>
        <strain evidence="2 3">2789STDY5834889</strain>
    </source>
</reference>
<organism evidence="2 3">
    <name type="scientific">[Ruminococcus] torques</name>
    <dbReference type="NCBI Taxonomy" id="33039"/>
    <lineage>
        <taxon>Bacteria</taxon>
        <taxon>Bacillati</taxon>
        <taxon>Bacillota</taxon>
        <taxon>Clostridia</taxon>
        <taxon>Lachnospirales</taxon>
        <taxon>Lachnospiraceae</taxon>
        <taxon>Mediterraneibacter</taxon>
    </lineage>
</organism>
<feature type="transmembrane region" description="Helical" evidence="1">
    <location>
        <begin position="76"/>
        <end position="98"/>
    </location>
</feature>
<evidence type="ECO:0000313" key="2">
    <source>
        <dbReference type="EMBL" id="CUQ89263.1"/>
    </source>
</evidence>
<keyword evidence="1" id="KW-0812">Transmembrane</keyword>
<feature type="transmembrane region" description="Helical" evidence="1">
    <location>
        <begin position="30"/>
        <end position="56"/>
    </location>
</feature>
<gene>
    <name evidence="2" type="ORF">ERS852502_01935</name>
</gene>
<evidence type="ECO:0000313" key="3">
    <source>
        <dbReference type="Proteomes" id="UP000078383"/>
    </source>
</evidence>
<protein>
    <submittedName>
        <fullName evidence="2">Uncharacterized protein</fullName>
    </submittedName>
</protein>
<dbReference type="Proteomes" id="UP000078383">
    <property type="component" value="Unassembled WGS sequence"/>
</dbReference>
<name>A0A174ZPE7_9FIRM</name>